<dbReference type="SUPFAM" id="SSF46689">
    <property type="entry name" value="Homeodomain-like"/>
    <property type="match status" value="1"/>
</dbReference>
<dbReference type="InterPro" id="IPR001647">
    <property type="entry name" value="HTH_TetR"/>
</dbReference>
<evidence type="ECO:0000313" key="4">
    <source>
        <dbReference type="EMBL" id="AQW21102.1"/>
    </source>
</evidence>
<gene>
    <name evidence="4" type="ORF">PL11_003770</name>
</gene>
<dbReference type="PROSITE" id="PS50977">
    <property type="entry name" value="HTH_TETR_2"/>
    <property type="match status" value="1"/>
</dbReference>
<reference evidence="4 5" key="1">
    <citation type="journal article" date="2015" name="Genome Announc.">
        <title>Genome Sequence of Lactobacillus curieae CCTCC M 2011381T, a Novel Producer of Gamma-aminobutyric Acid.</title>
        <authorList>
            <person name="Wang Y."/>
            <person name="Wang Y."/>
            <person name="Lang C."/>
            <person name="Wei D."/>
            <person name="Xu P."/>
            <person name="Xie J."/>
        </authorList>
    </citation>
    <scope>NUCLEOTIDE SEQUENCE [LARGE SCALE GENOMIC DNA]</scope>
    <source>
        <strain evidence="4 5">CCTCC M 2011381</strain>
    </source>
</reference>
<evidence type="ECO:0000256" key="1">
    <source>
        <dbReference type="ARBA" id="ARBA00023125"/>
    </source>
</evidence>
<dbReference type="AlphaFoldDB" id="A0A1S6QHM1"/>
<dbReference type="KEGG" id="lcu:PL11_003770"/>
<organism evidence="4 5">
    <name type="scientific">Lentilactobacillus curieae</name>
    <dbReference type="NCBI Taxonomy" id="1138822"/>
    <lineage>
        <taxon>Bacteria</taxon>
        <taxon>Bacillati</taxon>
        <taxon>Bacillota</taxon>
        <taxon>Bacilli</taxon>
        <taxon>Lactobacillales</taxon>
        <taxon>Lactobacillaceae</taxon>
        <taxon>Lentilactobacillus</taxon>
    </lineage>
</organism>
<evidence type="ECO:0000259" key="3">
    <source>
        <dbReference type="PROSITE" id="PS50977"/>
    </source>
</evidence>
<dbReference type="Proteomes" id="UP000030361">
    <property type="component" value="Chromosome"/>
</dbReference>
<dbReference type="PANTHER" id="PTHR43479">
    <property type="entry name" value="ACREF/ENVCD OPERON REPRESSOR-RELATED"/>
    <property type="match status" value="1"/>
</dbReference>
<dbReference type="InterPro" id="IPR009057">
    <property type="entry name" value="Homeodomain-like_sf"/>
</dbReference>
<dbReference type="PANTHER" id="PTHR43479:SF21">
    <property type="entry name" value="TRANSCRIPTIONAL REGULATOR, TETR FAMILY"/>
    <property type="match status" value="1"/>
</dbReference>
<feature type="domain" description="HTH tetR-type" evidence="3">
    <location>
        <begin position="7"/>
        <end position="67"/>
    </location>
</feature>
<evidence type="ECO:0000256" key="2">
    <source>
        <dbReference type="PROSITE-ProRule" id="PRU00335"/>
    </source>
</evidence>
<dbReference type="Pfam" id="PF00440">
    <property type="entry name" value="TetR_N"/>
    <property type="match status" value="1"/>
</dbReference>
<accession>A0A1S6QHM1</accession>
<protein>
    <submittedName>
        <fullName evidence="4">TetR family transcriptional regulator</fullName>
    </submittedName>
</protein>
<dbReference type="Gene3D" id="1.10.357.10">
    <property type="entry name" value="Tetracycline Repressor, domain 2"/>
    <property type="match status" value="1"/>
</dbReference>
<dbReference type="OrthoDB" id="113732at2"/>
<feature type="DNA-binding region" description="H-T-H motif" evidence="2">
    <location>
        <begin position="30"/>
        <end position="49"/>
    </location>
</feature>
<name>A0A1S6QHM1_9LACO</name>
<evidence type="ECO:0000313" key="5">
    <source>
        <dbReference type="Proteomes" id="UP000030361"/>
    </source>
</evidence>
<dbReference type="InterPro" id="IPR050624">
    <property type="entry name" value="HTH-type_Tx_Regulator"/>
</dbReference>
<dbReference type="RefSeq" id="WP_035166463.1">
    <property type="nucleotide sequence ID" value="NZ_CP018906.1"/>
</dbReference>
<dbReference type="PRINTS" id="PR00455">
    <property type="entry name" value="HTHTETR"/>
</dbReference>
<sequence length="205" mass="23276">MANHSKQSKKDLILATANKLFVTQGYQPTSIQMIAQAANVSQVTIYKYYESKQFLAHKVVLGLITDGYADFQKIVDDSKLSFKSLVKQMILTSSMETKDMHPDFLKFMIKDLSGEFGNHESINAYEDGKAKFWGAVIKRGRKEGVISSTISNQAIMVYLEMFVQFSQNPKNKHLYENSPSTMLSITDELQHMFFYGLIGKGDEEE</sequence>
<dbReference type="EMBL" id="CP018906">
    <property type="protein sequence ID" value="AQW21102.1"/>
    <property type="molecule type" value="Genomic_DNA"/>
</dbReference>
<dbReference type="eggNOG" id="COG1309">
    <property type="taxonomic scope" value="Bacteria"/>
</dbReference>
<proteinExistence type="predicted"/>
<keyword evidence="1 2" id="KW-0238">DNA-binding</keyword>
<dbReference type="GO" id="GO:0003677">
    <property type="term" value="F:DNA binding"/>
    <property type="evidence" value="ECO:0007669"/>
    <property type="project" value="UniProtKB-UniRule"/>
</dbReference>
<keyword evidence="5" id="KW-1185">Reference proteome</keyword>